<feature type="domain" description="NAD-dependent epimerase/dehydratase" evidence="5">
    <location>
        <begin position="6"/>
        <end position="254"/>
    </location>
</feature>
<dbReference type="HAMAP" id="MF_01601">
    <property type="entry name" value="Heptose_epimerase"/>
    <property type="match status" value="1"/>
</dbReference>
<dbReference type="CDD" id="cd05248">
    <property type="entry name" value="ADP_GME_SDR_e"/>
    <property type="match status" value="1"/>
</dbReference>
<feature type="binding site" evidence="4">
    <location>
        <position position="153"/>
    </location>
    <ligand>
        <name>NADP(+)</name>
        <dbReference type="ChEBI" id="CHEBI:58349"/>
    </ligand>
</feature>
<dbReference type="Pfam" id="PF01370">
    <property type="entry name" value="Epimerase"/>
    <property type="match status" value="1"/>
</dbReference>
<dbReference type="InterPro" id="IPR011912">
    <property type="entry name" value="Heptose_epim"/>
</dbReference>
<dbReference type="Gene3D" id="3.40.50.720">
    <property type="entry name" value="NAD(P)-binding Rossmann-like Domain"/>
    <property type="match status" value="1"/>
</dbReference>
<name>A0A172Y582_9CAUL</name>
<feature type="binding site" evidence="4">
    <location>
        <position position="181"/>
    </location>
    <ligand>
        <name>NADP(+)</name>
        <dbReference type="ChEBI" id="CHEBI:58349"/>
    </ligand>
</feature>
<dbReference type="Proteomes" id="UP000077603">
    <property type="component" value="Chromosome"/>
</dbReference>
<dbReference type="STRING" id="588932.DA69_05400"/>
<reference evidence="6 7" key="1">
    <citation type="journal article" date="2014" name="Genome Announc.">
        <title>Genome Sequence of a Promising Hydrogen-Producing Facultative Anaerobic Bacterium, Brevundimonas naejangsanensis Strain B1.</title>
        <authorList>
            <person name="Su H."/>
            <person name="Zhang T."/>
            <person name="Bao M."/>
            <person name="Jiang Y."/>
            <person name="Wang Y."/>
            <person name="Tan T."/>
        </authorList>
    </citation>
    <scope>NUCLEOTIDE SEQUENCE [LARGE SCALE GENOMIC DNA]</scope>
    <source>
        <strain evidence="6 7">B1</strain>
    </source>
</reference>
<feature type="binding site" evidence="4">
    <location>
        <begin position="35"/>
        <end position="36"/>
    </location>
    <ligand>
        <name>NADP(+)</name>
        <dbReference type="ChEBI" id="CHEBI:58349"/>
    </ligand>
</feature>
<dbReference type="GO" id="GO:0097171">
    <property type="term" value="P:ADP-L-glycero-beta-D-manno-heptose biosynthetic process"/>
    <property type="evidence" value="ECO:0007669"/>
    <property type="project" value="UniProtKB-UniPathway"/>
</dbReference>
<organism evidence="6 7">
    <name type="scientific">Brevundimonas naejangsanensis</name>
    <dbReference type="NCBI Taxonomy" id="588932"/>
    <lineage>
        <taxon>Bacteria</taxon>
        <taxon>Pseudomonadati</taxon>
        <taxon>Pseudomonadota</taxon>
        <taxon>Alphaproteobacteria</taxon>
        <taxon>Caulobacterales</taxon>
        <taxon>Caulobacteraceae</taxon>
        <taxon>Brevundimonas</taxon>
    </lineage>
</organism>
<feature type="binding site" evidence="4">
    <location>
        <position position="44"/>
    </location>
    <ligand>
        <name>NADP(+)</name>
        <dbReference type="ChEBI" id="CHEBI:58349"/>
    </ligand>
</feature>
<comment type="cofactor">
    <cofactor evidence="4">
        <name>NADP(+)</name>
        <dbReference type="ChEBI" id="CHEBI:58349"/>
    </cofactor>
    <text evidence="4">Binds 1 NADP(+) per subunit.</text>
</comment>
<comment type="catalytic activity">
    <reaction evidence="4">
        <text>ADP-D-glycero-beta-D-manno-heptose = ADP-L-glycero-beta-D-manno-heptose</text>
        <dbReference type="Rhea" id="RHEA:17577"/>
        <dbReference type="ChEBI" id="CHEBI:59967"/>
        <dbReference type="ChEBI" id="CHEBI:61506"/>
        <dbReference type="EC" id="5.1.3.20"/>
    </reaction>
</comment>
<feature type="binding site" evidence="4">
    <location>
        <position position="291"/>
    </location>
    <ligand>
        <name>substrate</name>
    </ligand>
</feature>
<dbReference type="AlphaFoldDB" id="A0A172Y582"/>
<keyword evidence="1 4" id="KW-0521">NADP</keyword>
<comment type="caution">
    <text evidence="4">Lacks conserved residue(s) required for the propagation of feature annotation.</text>
</comment>
<feature type="binding site" evidence="4">
    <location>
        <begin position="14"/>
        <end position="15"/>
    </location>
    <ligand>
        <name>NADP(+)</name>
        <dbReference type="ChEBI" id="CHEBI:58349"/>
    </ligand>
</feature>
<dbReference type="RefSeq" id="WP_035302217.1">
    <property type="nucleotide sequence ID" value="NZ_CP015614.1"/>
</dbReference>
<evidence type="ECO:0000256" key="2">
    <source>
        <dbReference type="ARBA" id="ARBA00023235"/>
    </source>
</evidence>
<dbReference type="Gene3D" id="3.90.25.10">
    <property type="entry name" value="UDP-galactose 4-epimerase, domain 1"/>
    <property type="match status" value="1"/>
</dbReference>
<feature type="binding site" evidence="4">
    <location>
        <position position="191"/>
    </location>
    <ligand>
        <name>substrate</name>
    </ligand>
</feature>
<evidence type="ECO:0000256" key="4">
    <source>
        <dbReference type="HAMAP-Rule" id="MF_01601"/>
    </source>
</evidence>
<comment type="similarity">
    <text evidence="4">Belongs to the NAD(P)-dependent epimerase/dehydratase family. HldD subfamily.</text>
</comment>
<dbReference type="KEGG" id="bne:DA69_05400"/>
<dbReference type="SUPFAM" id="SSF51735">
    <property type="entry name" value="NAD(P)-binding Rossmann-fold domains"/>
    <property type="match status" value="1"/>
</dbReference>
<dbReference type="InterPro" id="IPR036291">
    <property type="entry name" value="NAD(P)-bd_dom_sf"/>
</dbReference>
<evidence type="ECO:0000256" key="3">
    <source>
        <dbReference type="ARBA" id="ARBA00023277"/>
    </source>
</evidence>
<keyword evidence="2 4" id="KW-0413">Isomerase</keyword>
<keyword evidence="3 4" id="KW-0119">Carbohydrate metabolism</keyword>
<dbReference type="EC" id="5.1.3.20" evidence="4"/>
<evidence type="ECO:0000313" key="7">
    <source>
        <dbReference type="Proteomes" id="UP000077603"/>
    </source>
</evidence>
<feature type="binding site" evidence="4">
    <location>
        <begin position="79"/>
        <end position="83"/>
    </location>
    <ligand>
        <name>NADP(+)</name>
        <dbReference type="ChEBI" id="CHEBI:58349"/>
    </ligand>
</feature>
<dbReference type="InterPro" id="IPR001509">
    <property type="entry name" value="Epimerase_deHydtase"/>
</dbReference>
<feature type="binding site" evidence="4">
    <location>
        <position position="189"/>
    </location>
    <ligand>
        <name>NADP(+)</name>
        <dbReference type="ChEBI" id="CHEBI:58349"/>
    </ligand>
</feature>
<proteinExistence type="inferred from homology"/>
<protein>
    <recommendedName>
        <fullName evidence="4">ADP-L-glycero-D-manno-heptose-6-epimerase</fullName>
        <ecNumber evidence="4">5.1.3.20</ecNumber>
    </recommendedName>
    <alternativeName>
        <fullName evidence="4">ADP-L-glycero-beta-D-manno-heptose-6-epimerase</fullName>
        <shortName evidence="4">ADP-glyceromanno-heptose 6-epimerase</shortName>
        <shortName evidence="4">ADP-hep 6-epimerase</shortName>
        <shortName evidence="4">AGME</shortName>
    </alternativeName>
</protein>
<feature type="binding site" evidence="4">
    <location>
        <position position="226"/>
    </location>
    <ligand>
        <name>substrate</name>
    </ligand>
</feature>
<accession>A0A172Y582</accession>
<gene>
    <name evidence="4" type="primary">hldD</name>
    <name evidence="6" type="ORF">DA69_05400</name>
</gene>
<evidence type="ECO:0000259" key="5">
    <source>
        <dbReference type="Pfam" id="PF01370"/>
    </source>
</evidence>
<comment type="function">
    <text evidence="4">Catalyzes the interconversion between ADP-D-glycero-beta-D-manno-heptose and ADP-L-glycero-beta-D-manno-heptose via an epimerization at carbon 6 of the heptose.</text>
</comment>
<feature type="binding site" evidence="4">
    <location>
        <begin position="212"/>
        <end position="215"/>
    </location>
    <ligand>
        <name>substrate</name>
    </ligand>
</feature>
<evidence type="ECO:0000313" key="6">
    <source>
        <dbReference type="EMBL" id="ANF54225.1"/>
    </source>
</evidence>
<sequence length="333" mass="37373">MTLRMIVVTGGAGFIGSNIVARLCESGAWDVVVCDRLETADLAKWKNIAKHPIADLWAPEELFDQLERHADRIEAVIHMGAISSTTEPDADLILRTNFSLSRDIWDWCAVRNVRMIYASSAATYGDGEAGFEDRDDPESLNSLRPLNAYGYSKYLFDQYAVRQADRDEAPRQWAGLKFFNVYGPNEGHKGGMKSVVAQIWPKVQAGETVSLFRSHNPNYPDGGQLRDFVFVDDVVNIILWLLEREDISGVFNAGSGQARSFADLARATFAAAGKEPSIAYIDMPEAIRDRYQYFTEARMDRIRALGYGGQSTPLEEGVRRYVQDFLAQSDTYR</sequence>
<dbReference type="GO" id="GO:0005975">
    <property type="term" value="P:carbohydrate metabolic process"/>
    <property type="evidence" value="ECO:0007669"/>
    <property type="project" value="UniProtKB-UniRule"/>
</dbReference>
<feature type="active site" description="Proton acceptor" evidence="4">
    <location>
        <position position="189"/>
    </location>
</feature>
<dbReference type="EMBL" id="CP015614">
    <property type="protein sequence ID" value="ANF54225.1"/>
    <property type="molecule type" value="Genomic_DNA"/>
</dbReference>
<dbReference type="NCBIfam" id="TIGR02197">
    <property type="entry name" value="heptose_epim"/>
    <property type="match status" value="1"/>
</dbReference>
<evidence type="ECO:0000256" key="1">
    <source>
        <dbReference type="ARBA" id="ARBA00022857"/>
    </source>
</evidence>
<comment type="pathway">
    <text evidence="4">Nucleotide-sugar biosynthesis; ADP-L-glycero-beta-D-manno-heptose biosynthesis; ADP-L-glycero-beta-D-manno-heptose from D-glycero-beta-D-manno-heptose 7-phosphate: step 4/4.</text>
</comment>
<comment type="subunit">
    <text evidence="4">Homopentamer.</text>
</comment>
<feature type="active site" description="Proton acceptor" evidence="4">
    <location>
        <position position="149"/>
    </location>
</feature>
<feature type="binding site" evidence="4">
    <location>
        <position position="198"/>
    </location>
    <ligand>
        <name>substrate</name>
    </ligand>
</feature>
<dbReference type="eggNOG" id="COG0451">
    <property type="taxonomic scope" value="Bacteria"/>
</dbReference>
<dbReference type="UniPathway" id="UPA00356">
    <property type="reaction ID" value="UER00440"/>
</dbReference>
<dbReference type="GO" id="GO:0050661">
    <property type="term" value="F:NADP binding"/>
    <property type="evidence" value="ECO:0007669"/>
    <property type="project" value="InterPro"/>
</dbReference>
<keyword evidence="7" id="KW-1185">Reference proteome</keyword>
<feature type="binding site" evidence="4">
    <location>
        <position position="180"/>
    </location>
    <ligand>
        <name>substrate</name>
    </ligand>
</feature>
<dbReference type="PANTHER" id="PTHR43103:SF3">
    <property type="entry name" value="ADP-L-GLYCERO-D-MANNO-HEPTOSE-6-EPIMERASE"/>
    <property type="match status" value="1"/>
</dbReference>
<comment type="domain">
    <text evidence="4">Contains a large N-terminal NADP-binding domain, and a smaller C-terminal substrate-binding domain.</text>
</comment>
<dbReference type="GO" id="GO:0008712">
    <property type="term" value="F:ADP-glyceromanno-heptose 6-epimerase activity"/>
    <property type="evidence" value="ECO:0007669"/>
    <property type="project" value="UniProtKB-UniRule"/>
</dbReference>
<dbReference type="PANTHER" id="PTHR43103">
    <property type="entry name" value="NUCLEOSIDE-DIPHOSPHATE-SUGAR EPIMERASE"/>
    <property type="match status" value="1"/>
</dbReference>